<evidence type="ECO:0000256" key="5">
    <source>
        <dbReference type="ARBA" id="ARBA00023237"/>
    </source>
</evidence>
<evidence type="ECO:0000259" key="7">
    <source>
        <dbReference type="Pfam" id="PF14322"/>
    </source>
</evidence>
<reference evidence="8 14" key="2">
    <citation type="journal article" date="2019" name="Nat. Med.">
        <title>A library of human gut bacterial isolates paired with longitudinal multiomics data enables mechanistic microbiome research.</title>
        <authorList>
            <person name="Poyet M."/>
            <person name="Groussin M."/>
            <person name="Gibbons S.M."/>
            <person name="Avila-Pacheco J."/>
            <person name="Jiang X."/>
            <person name="Kearney S.M."/>
            <person name="Perrotta A.R."/>
            <person name="Berdy B."/>
            <person name="Zhao S."/>
            <person name="Lieberman T.D."/>
            <person name="Swanson P.K."/>
            <person name="Smith M."/>
            <person name="Roesemann S."/>
            <person name="Alexander J.E."/>
            <person name="Rich S.A."/>
            <person name="Livny J."/>
            <person name="Vlamakis H."/>
            <person name="Clish C."/>
            <person name="Bullock K."/>
            <person name="Deik A."/>
            <person name="Scott J."/>
            <person name="Pierce K.A."/>
            <person name="Xavier R.J."/>
            <person name="Alm E.J."/>
        </authorList>
    </citation>
    <scope>NUCLEOTIDE SEQUENCE [LARGE SCALE GENOMIC DNA]</scope>
    <source>
        <strain evidence="8 14">BIOML-A1</strain>
    </source>
</reference>
<dbReference type="PROSITE" id="PS51257">
    <property type="entry name" value="PROKAR_LIPOPROTEIN"/>
    <property type="match status" value="1"/>
</dbReference>
<dbReference type="EMBL" id="VVZX01000026">
    <property type="protein sequence ID" value="KAA5270869.1"/>
    <property type="molecule type" value="Genomic_DNA"/>
</dbReference>
<reference evidence="9 15" key="4">
    <citation type="submission" date="2020-04" db="EMBL/GenBank/DDBJ databases">
        <authorList>
            <person name="Hitch T.C.A."/>
            <person name="Wylensek D."/>
            <person name="Clavel T."/>
        </authorList>
    </citation>
    <scope>NUCLEOTIDE SEQUENCE [LARGE SCALE GENOMIC DNA]</scope>
    <source>
        <strain evidence="9 15">WCA3-601-WT-5E</strain>
    </source>
</reference>
<dbReference type="Gene3D" id="1.25.40.390">
    <property type="match status" value="1"/>
</dbReference>
<dbReference type="Proteomes" id="UP000335496">
    <property type="component" value="Unassembled WGS sequence"/>
</dbReference>
<dbReference type="EMBL" id="QSLA01000008">
    <property type="protein sequence ID" value="RHF08966.1"/>
    <property type="molecule type" value="Genomic_DNA"/>
</dbReference>
<keyword evidence="14" id="KW-1185">Reference proteome</keyword>
<evidence type="ECO:0000313" key="9">
    <source>
        <dbReference type="EMBL" id="NME85160.1"/>
    </source>
</evidence>
<feature type="domain" description="RagB/SusD" evidence="6">
    <location>
        <begin position="309"/>
        <end position="585"/>
    </location>
</feature>
<gene>
    <name evidence="10" type="ORF">DW701_08920</name>
    <name evidence="11" type="ORF">EAJ03_15630</name>
    <name evidence="8" type="ORF">F2Z23_15820</name>
    <name evidence="9" type="ORF">HF841_03840</name>
</gene>
<comment type="subcellular location">
    <subcellularLocation>
        <location evidence="1">Cell outer membrane</location>
    </subcellularLocation>
</comment>
<evidence type="ECO:0000256" key="1">
    <source>
        <dbReference type="ARBA" id="ARBA00004442"/>
    </source>
</evidence>
<evidence type="ECO:0000313" key="11">
    <source>
        <dbReference type="EMBL" id="RYT70326.1"/>
    </source>
</evidence>
<dbReference type="EMBL" id="JABAGL010000004">
    <property type="protein sequence ID" value="NME85160.1"/>
    <property type="molecule type" value="Genomic_DNA"/>
</dbReference>
<reference evidence="11 13" key="3">
    <citation type="journal article" date="2019" name="Science, e1252229">
        <title>Invertible promoters mediate bacterial phase variation, antibiotic resistance, and host adaptation in the gut.</title>
        <authorList>
            <person name="Jiang X."/>
            <person name="Hall A.B."/>
            <person name="Arthur T.D."/>
            <person name="Plichta D.R."/>
            <person name="Covington C.T."/>
            <person name="Poyet M."/>
            <person name="Crothers J."/>
            <person name="Moses P.L."/>
            <person name="Tolonen A.C."/>
            <person name="Vlamakis H."/>
            <person name="Alm E.J."/>
            <person name="Xavier R.J."/>
        </authorList>
    </citation>
    <scope>NUCLEOTIDE SEQUENCE [LARGE SCALE GENOMIC DNA]</scope>
    <source>
        <strain evidence="11">Bj_0095</strain>
        <strain evidence="13">bj_0095</strain>
    </source>
</reference>
<reference evidence="10 12" key="1">
    <citation type="submission" date="2018-08" db="EMBL/GenBank/DDBJ databases">
        <title>A genome reference for cultivated species of the human gut microbiota.</title>
        <authorList>
            <person name="Zou Y."/>
            <person name="Xue W."/>
            <person name="Luo G."/>
        </authorList>
    </citation>
    <scope>NUCLEOTIDE SEQUENCE [LARGE SCALE GENOMIC DNA]</scope>
    <source>
        <strain evidence="10 12">AM26-26AC</strain>
    </source>
</reference>
<dbReference type="Proteomes" id="UP000520291">
    <property type="component" value="Unassembled WGS sequence"/>
</dbReference>
<dbReference type="InterPro" id="IPR033985">
    <property type="entry name" value="SusD-like_N"/>
</dbReference>
<dbReference type="OrthoDB" id="691231at2"/>
<dbReference type="SUPFAM" id="SSF48452">
    <property type="entry name" value="TPR-like"/>
    <property type="match status" value="1"/>
</dbReference>
<dbReference type="AlphaFoldDB" id="A0A414MD14"/>
<sequence length="585" mass="67181">MGKININLSNMKLQDIIKQLLVVVLISLYGCSDFLDPKIDDNYNDETVWSDRTFAMGALVDGYAQLPTYYDCFSNNYLDCATDNAVTNDYNTPILNMALGSWRPNYNPFDTWTNCYRQIRNMNYFLERAPHIKFSNKDELNTVIQRRSKGEAYFLRAWYQFELLSRFSGIATNGQLLGFPIVTKSLPQGENIKQARNSFDDCVKQIYDDIDNSLLYLPKKYDDVNNAELGPTKEGRATAIAAMCLKSRVALYAASPLYTIEKSETEKIKLWETAAQYAMEAIQLSGTSLPAMKADFFEKPDHAEILWRNYQEDINTPEQNNFIPQLYGWGRTNPSQQLVDAFPMKNGYPITDVEHSGYKPEDPYIDRDPRFDLAILYNGATFSKTKVETFEGGLDTESNKEKATRTGYYLRKTISENVSLVPGETVTRAKHHYCIFRKGELWLNYAEAANEAWGPKADPLGWGKTAETMLKELRKRAGINSKDPYVGEVAAAGKDEFRQLVQNERRIELCFENHRFFDIRRWMLPLEVINTPVKGVTIQKVGDTFTYEFDKVVETRNYQDYMYYGPIPEAEVNSTNGLILQNKGW</sequence>
<proteinExistence type="inferred from homology"/>
<evidence type="ECO:0000313" key="15">
    <source>
        <dbReference type="Proteomes" id="UP000520291"/>
    </source>
</evidence>
<evidence type="ECO:0000313" key="14">
    <source>
        <dbReference type="Proteomes" id="UP000335496"/>
    </source>
</evidence>
<comment type="similarity">
    <text evidence="2">Belongs to the SusD family.</text>
</comment>
<evidence type="ECO:0000256" key="4">
    <source>
        <dbReference type="ARBA" id="ARBA00023136"/>
    </source>
</evidence>
<evidence type="ECO:0000313" key="8">
    <source>
        <dbReference type="EMBL" id="KAA5270869.1"/>
    </source>
</evidence>
<dbReference type="InterPro" id="IPR012944">
    <property type="entry name" value="SusD_RagB_dom"/>
</dbReference>
<dbReference type="GO" id="GO:0009279">
    <property type="term" value="C:cell outer membrane"/>
    <property type="evidence" value="ECO:0007669"/>
    <property type="project" value="UniProtKB-SubCell"/>
</dbReference>
<organism evidence="10 12">
    <name type="scientific">Bacteroides eggerthii</name>
    <dbReference type="NCBI Taxonomy" id="28111"/>
    <lineage>
        <taxon>Bacteria</taxon>
        <taxon>Pseudomonadati</taxon>
        <taxon>Bacteroidota</taxon>
        <taxon>Bacteroidia</taxon>
        <taxon>Bacteroidales</taxon>
        <taxon>Bacteroidaceae</taxon>
        <taxon>Bacteroides</taxon>
    </lineage>
</organism>
<keyword evidence="4" id="KW-0472">Membrane</keyword>
<keyword evidence="3" id="KW-0732">Signal</keyword>
<evidence type="ECO:0000256" key="3">
    <source>
        <dbReference type="ARBA" id="ARBA00022729"/>
    </source>
</evidence>
<feature type="domain" description="SusD-like N-terminal" evidence="7">
    <location>
        <begin position="34"/>
        <end position="248"/>
    </location>
</feature>
<evidence type="ECO:0000313" key="10">
    <source>
        <dbReference type="EMBL" id="RHF08966.1"/>
    </source>
</evidence>
<dbReference type="EMBL" id="RCXL01000028">
    <property type="protein sequence ID" value="RYT70326.1"/>
    <property type="molecule type" value="Genomic_DNA"/>
</dbReference>
<evidence type="ECO:0000256" key="2">
    <source>
        <dbReference type="ARBA" id="ARBA00006275"/>
    </source>
</evidence>
<dbReference type="Proteomes" id="UP000283538">
    <property type="component" value="Unassembled WGS sequence"/>
</dbReference>
<protein>
    <submittedName>
        <fullName evidence="10">RagB/SusD family nutrient uptake outer membrane protein</fullName>
    </submittedName>
</protein>
<comment type="caution">
    <text evidence="10">The sequence shown here is derived from an EMBL/GenBank/DDBJ whole genome shotgun (WGS) entry which is preliminary data.</text>
</comment>
<evidence type="ECO:0000313" key="13">
    <source>
        <dbReference type="Proteomes" id="UP000291917"/>
    </source>
</evidence>
<accession>A0A414MD14</accession>
<evidence type="ECO:0000313" key="12">
    <source>
        <dbReference type="Proteomes" id="UP000283538"/>
    </source>
</evidence>
<evidence type="ECO:0000259" key="6">
    <source>
        <dbReference type="Pfam" id="PF07980"/>
    </source>
</evidence>
<dbReference type="Pfam" id="PF07980">
    <property type="entry name" value="SusD_RagB"/>
    <property type="match status" value="1"/>
</dbReference>
<dbReference type="InterPro" id="IPR011990">
    <property type="entry name" value="TPR-like_helical_dom_sf"/>
</dbReference>
<name>A0A414MD14_9BACE</name>
<keyword evidence="5" id="KW-0998">Cell outer membrane</keyword>
<dbReference type="Proteomes" id="UP000291917">
    <property type="component" value="Unassembled WGS sequence"/>
</dbReference>
<dbReference type="Pfam" id="PF14322">
    <property type="entry name" value="SusD-like_3"/>
    <property type="match status" value="1"/>
</dbReference>